<keyword evidence="6" id="KW-0479">Metal-binding</keyword>
<dbReference type="GO" id="GO:0008237">
    <property type="term" value="F:metallopeptidase activity"/>
    <property type="evidence" value="ECO:0007669"/>
    <property type="project" value="UniProtKB-KW"/>
</dbReference>
<organism evidence="20 21">
    <name type="scientific">Batillaria attramentaria</name>
    <dbReference type="NCBI Taxonomy" id="370345"/>
    <lineage>
        <taxon>Eukaryota</taxon>
        <taxon>Metazoa</taxon>
        <taxon>Spiralia</taxon>
        <taxon>Lophotrochozoa</taxon>
        <taxon>Mollusca</taxon>
        <taxon>Gastropoda</taxon>
        <taxon>Caenogastropoda</taxon>
        <taxon>Sorbeoconcha</taxon>
        <taxon>Cerithioidea</taxon>
        <taxon>Batillariidae</taxon>
        <taxon>Batillaria</taxon>
    </lineage>
</organism>
<keyword evidence="8" id="KW-0862">Zinc</keyword>
<name>A0ABD0LT65_9CAEN</name>
<dbReference type="InterPro" id="IPR003137">
    <property type="entry name" value="PA_domain"/>
</dbReference>
<dbReference type="Pfam" id="PF02225">
    <property type="entry name" value="PA"/>
    <property type="match status" value="1"/>
</dbReference>
<keyword evidence="21" id="KW-1185">Reference proteome</keyword>
<evidence type="ECO:0000256" key="9">
    <source>
        <dbReference type="ARBA" id="ARBA00022837"/>
    </source>
</evidence>
<dbReference type="EMBL" id="JACVVK020000024">
    <property type="protein sequence ID" value="KAK7502667.1"/>
    <property type="molecule type" value="Genomic_DNA"/>
</dbReference>
<keyword evidence="12" id="KW-0325">Glycoprotein</keyword>
<keyword evidence="16" id="KW-1133">Transmembrane helix</keyword>
<comment type="subcellular location">
    <subcellularLocation>
        <location evidence="2">Apical cell membrane</location>
    </subcellularLocation>
</comment>
<evidence type="ECO:0000256" key="1">
    <source>
        <dbReference type="ARBA" id="ARBA00001947"/>
    </source>
</evidence>
<dbReference type="SUPFAM" id="SSF52025">
    <property type="entry name" value="PA domain"/>
    <property type="match status" value="1"/>
</dbReference>
<keyword evidence="9" id="KW-0106">Calcium</keyword>
<dbReference type="GO" id="GO:0046872">
    <property type="term" value="F:metal ion binding"/>
    <property type="evidence" value="ECO:0007669"/>
    <property type="project" value="UniProtKB-KW"/>
</dbReference>
<feature type="domain" description="Peptidase M28" evidence="19">
    <location>
        <begin position="312"/>
        <end position="424"/>
    </location>
</feature>
<dbReference type="FunFam" id="3.40.630.10:FF:000101">
    <property type="entry name" value="N-acetylated alpha-linked acidic dipeptidase like 1"/>
    <property type="match status" value="1"/>
</dbReference>
<evidence type="ECO:0000313" key="20">
    <source>
        <dbReference type="EMBL" id="KAK7502667.1"/>
    </source>
</evidence>
<dbReference type="GO" id="GO:0004177">
    <property type="term" value="F:aminopeptidase activity"/>
    <property type="evidence" value="ECO:0007669"/>
    <property type="project" value="UniProtKB-KW"/>
</dbReference>
<dbReference type="SUPFAM" id="SSF47672">
    <property type="entry name" value="Transferrin receptor-like dimerisation domain"/>
    <property type="match status" value="1"/>
</dbReference>
<evidence type="ECO:0000256" key="5">
    <source>
        <dbReference type="ARBA" id="ARBA00022670"/>
    </source>
</evidence>
<gene>
    <name evidence="20" type="ORF">BaRGS_00005917</name>
</gene>
<evidence type="ECO:0000256" key="10">
    <source>
        <dbReference type="ARBA" id="ARBA00023049"/>
    </source>
</evidence>
<proteinExistence type="inferred from homology"/>
<accession>A0ABD0LT65</accession>
<dbReference type="Gene3D" id="1.20.930.40">
    <property type="entry name" value="Transferrin receptor-like, dimerisation domain"/>
    <property type="match status" value="1"/>
</dbReference>
<evidence type="ECO:0000256" key="12">
    <source>
        <dbReference type="ARBA" id="ARBA00023180"/>
    </source>
</evidence>
<dbReference type="PANTHER" id="PTHR10404:SF77">
    <property type="entry name" value="GLUTAMATE CARBOXYPEPTIDASE 2 HOMOLOG"/>
    <property type="match status" value="1"/>
</dbReference>
<evidence type="ECO:0000256" key="4">
    <source>
        <dbReference type="ARBA" id="ARBA00022438"/>
    </source>
</evidence>
<dbReference type="GO" id="GO:0006508">
    <property type="term" value="P:proteolysis"/>
    <property type="evidence" value="ECO:0007669"/>
    <property type="project" value="UniProtKB-KW"/>
</dbReference>
<evidence type="ECO:0000256" key="3">
    <source>
        <dbReference type="ARBA" id="ARBA00005634"/>
    </source>
</evidence>
<comment type="cofactor">
    <cofactor evidence="1">
        <name>Zn(2+)</name>
        <dbReference type="ChEBI" id="CHEBI:29105"/>
    </cofactor>
</comment>
<keyword evidence="5" id="KW-0645">Protease</keyword>
<dbReference type="Gene3D" id="3.40.630.10">
    <property type="entry name" value="Zn peptidases"/>
    <property type="match status" value="2"/>
</dbReference>
<sequence>MGGRPRSGRFYLIVAGVVGVLAFVIGILIGRFAACDESGGGSQEGAFDRIIQDADPEISDILIERINNNNIRDNLRDLTKKPHIAGEQADFDLVTYLKDKLTGYGLDSVRVAPYQVLLSYPNGSDPNRAQLLNVTSGDVIFDSTTAESNISHLPGGELVYVNYGRVEDYDYLEHNYNVNVTEKIVIARYGRIFRGSKVDIAARHGAIGIIIYSDPADYTDPDDDRVFPDTVWLPGTAYRWPENETENPLPAIPAHCMGYDGAKPFLEALGGQVAPQDWTGRIKGLSYRIGPSVAKIRLSTHTYNSVRKAETVIAIVRGAVEPDRYVLMGNHRDAWVYGSIDPSSGTAVMMEVARVMAQLAKEGGVLVAPSCSAPGARRNTQYVKSLGARAVAYANIDIAVQGNYSLRALGTPLLYRSIFEAAKKVPNPNPDEVAANRRTVYDTWRASFPWEGQDLPRVGALGSGSDYAPMLQIVGITSVDFRYTYDSNKYKLGSYPLYHTEYETFKTMQGYLDRDFEYHRAVARVGAELVRSLADSLIIPFNVSDYAWGLELMEEQLDKEFGDMLRGNLSDYSNLAVAIKSFADDVKNFEMSAANINKKDPMAIRMVNDQLLLLEKAFLDPSGLPSRPLKKHLLFAENSNDIYAGSSFPGLVDLLFEIDLLEEPERSERWRKVEHHFSVLLNAIQSAGYTLRDVVNFVEETY</sequence>
<evidence type="ECO:0000256" key="14">
    <source>
        <dbReference type="ARBA" id="ARBA00068168"/>
    </source>
</evidence>
<protein>
    <recommendedName>
        <fullName evidence="14">Aminopeptidase NAALADL1</fullName>
    </recommendedName>
    <alternativeName>
        <fullName evidence="15">N-acetylated-alpha-linked acidic dipeptidase-like protein</fullName>
    </alternativeName>
</protein>
<evidence type="ECO:0000256" key="7">
    <source>
        <dbReference type="ARBA" id="ARBA00022801"/>
    </source>
</evidence>
<evidence type="ECO:0000259" key="17">
    <source>
        <dbReference type="Pfam" id="PF02225"/>
    </source>
</evidence>
<evidence type="ECO:0000256" key="16">
    <source>
        <dbReference type="SAM" id="Phobius"/>
    </source>
</evidence>
<evidence type="ECO:0000256" key="6">
    <source>
        <dbReference type="ARBA" id="ARBA00022723"/>
    </source>
</evidence>
<comment type="similarity">
    <text evidence="3">Belongs to the peptidase M28 family. M28B subfamily.</text>
</comment>
<keyword evidence="16" id="KW-0472">Membrane</keyword>
<comment type="function">
    <text evidence="13">Aminopeptidase with broad substrate specificity. Has lower activity with substrates that have Asp or Glu in the P2' position, or Pro in the P3' position. Lacks activity with substrates that have both Pro in the P3' position and Asp or Glu in the P2' position. Lacks carboxypeptidase activity. Lacks dipeptidyl-peptidase IV type activity.</text>
</comment>
<dbReference type="PANTHER" id="PTHR10404">
    <property type="entry name" value="N-ACETYLATED-ALPHA-LINKED ACIDIC DIPEPTIDASE"/>
    <property type="match status" value="1"/>
</dbReference>
<dbReference type="InterPro" id="IPR007484">
    <property type="entry name" value="Peptidase_M28"/>
</dbReference>
<dbReference type="InterPro" id="IPR036757">
    <property type="entry name" value="TFR-like_dimer_dom_sf"/>
</dbReference>
<feature type="domain" description="PA" evidence="17">
    <location>
        <begin position="156"/>
        <end position="236"/>
    </location>
</feature>
<dbReference type="Proteomes" id="UP001519460">
    <property type="component" value="Unassembled WGS sequence"/>
</dbReference>
<dbReference type="GO" id="GO:0016324">
    <property type="term" value="C:apical plasma membrane"/>
    <property type="evidence" value="ECO:0007669"/>
    <property type="project" value="UniProtKB-SubCell"/>
</dbReference>
<dbReference type="Pfam" id="PF04389">
    <property type="entry name" value="Peptidase_M28"/>
    <property type="match status" value="1"/>
</dbReference>
<dbReference type="AlphaFoldDB" id="A0ABD0LT65"/>
<keyword evidence="11" id="KW-1015">Disulfide bond</keyword>
<dbReference type="FunFam" id="1.20.930.40:FF:000001">
    <property type="entry name" value="N-acetylated-alpha-linked acidic dipeptidase 2"/>
    <property type="match status" value="1"/>
</dbReference>
<dbReference type="Pfam" id="PF04253">
    <property type="entry name" value="TFR_dimer"/>
    <property type="match status" value="1"/>
</dbReference>
<evidence type="ECO:0000256" key="13">
    <source>
        <dbReference type="ARBA" id="ARBA00059290"/>
    </source>
</evidence>
<evidence type="ECO:0000256" key="15">
    <source>
        <dbReference type="ARBA" id="ARBA00081462"/>
    </source>
</evidence>
<evidence type="ECO:0000259" key="19">
    <source>
        <dbReference type="Pfam" id="PF04389"/>
    </source>
</evidence>
<keyword evidence="16" id="KW-0812">Transmembrane</keyword>
<dbReference type="Gene3D" id="3.50.30.30">
    <property type="match status" value="1"/>
</dbReference>
<dbReference type="InterPro" id="IPR039373">
    <property type="entry name" value="Peptidase_M28B"/>
</dbReference>
<keyword evidence="10" id="KW-0482">Metalloprotease</keyword>
<comment type="caution">
    <text evidence="20">The sequence shown here is derived from an EMBL/GenBank/DDBJ whole genome shotgun (WGS) entry which is preliminary data.</text>
</comment>
<dbReference type="SUPFAM" id="SSF53187">
    <property type="entry name" value="Zn-dependent exopeptidases"/>
    <property type="match status" value="1"/>
</dbReference>
<feature type="domain" description="Transferrin receptor-like dimerisation" evidence="18">
    <location>
        <begin position="571"/>
        <end position="691"/>
    </location>
</feature>
<dbReference type="InterPro" id="IPR046450">
    <property type="entry name" value="PA_dom_sf"/>
</dbReference>
<evidence type="ECO:0000259" key="18">
    <source>
        <dbReference type="Pfam" id="PF04253"/>
    </source>
</evidence>
<keyword evidence="7" id="KW-0378">Hydrolase</keyword>
<dbReference type="InterPro" id="IPR007365">
    <property type="entry name" value="TFR-like_dimer_dom"/>
</dbReference>
<feature type="transmembrane region" description="Helical" evidence="16">
    <location>
        <begin position="12"/>
        <end position="34"/>
    </location>
</feature>
<evidence type="ECO:0000256" key="8">
    <source>
        <dbReference type="ARBA" id="ARBA00022833"/>
    </source>
</evidence>
<keyword evidence="4" id="KW-0031">Aminopeptidase</keyword>
<evidence type="ECO:0000256" key="11">
    <source>
        <dbReference type="ARBA" id="ARBA00023157"/>
    </source>
</evidence>
<reference evidence="20 21" key="1">
    <citation type="journal article" date="2023" name="Sci. Data">
        <title>Genome assembly of the Korean intertidal mud-creeper Batillaria attramentaria.</title>
        <authorList>
            <person name="Patra A.K."/>
            <person name="Ho P.T."/>
            <person name="Jun S."/>
            <person name="Lee S.J."/>
            <person name="Kim Y."/>
            <person name="Won Y.J."/>
        </authorList>
    </citation>
    <scope>NUCLEOTIDE SEQUENCE [LARGE SCALE GENOMIC DNA]</scope>
    <source>
        <strain evidence="20">Wonlab-2016</strain>
    </source>
</reference>
<evidence type="ECO:0000256" key="2">
    <source>
        <dbReference type="ARBA" id="ARBA00004221"/>
    </source>
</evidence>
<evidence type="ECO:0000313" key="21">
    <source>
        <dbReference type="Proteomes" id="UP001519460"/>
    </source>
</evidence>